<name>A0ABU1MMR5_9SPHN</name>
<evidence type="ECO:0000313" key="3">
    <source>
        <dbReference type="Proteomes" id="UP001184150"/>
    </source>
</evidence>
<sequence>MKTPPSIHSLCPVTNAAAGLAKNGTGPATTDDMTDPACFPFDR</sequence>
<dbReference type="EMBL" id="JAVDRD010000006">
    <property type="protein sequence ID" value="MDR6511619.1"/>
    <property type="molecule type" value="Genomic_DNA"/>
</dbReference>
<organism evidence="2 3">
    <name type="scientific">Novosphingobium capsulatum</name>
    <dbReference type="NCBI Taxonomy" id="13688"/>
    <lineage>
        <taxon>Bacteria</taxon>
        <taxon>Pseudomonadati</taxon>
        <taxon>Pseudomonadota</taxon>
        <taxon>Alphaproteobacteria</taxon>
        <taxon>Sphingomonadales</taxon>
        <taxon>Sphingomonadaceae</taxon>
        <taxon>Novosphingobium</taxon>
    </lineage>
</organism>
<keyword evidence="3" id="KW-1185">Reference proteome</keyword>
<feature type="region of interest" description="Disordered" evidence="1">
    <location>
        <begin position="20"/>
        <end position="43"/>
    </location>
</feature>
<reference evidence="2 3" key="1">
    <citation type="submission" date="2023-07" db="EMBL/GenBank/DDBJ databases">
        <title>Sorghum-associated microbial communities from plants grown in Nebraska, USA.</title>
        <authorList>
            <person name="Schachtman D."/>
        </authorList>
    </citation>
    <scope>NUCLEOTIDE SEQUENCE [LARGE SCALE GENOMIC DNA]</scope>
    <source>
        <strain evidence="2 3">DS1027</strain>
    </source>
</reference>
<proteinExistence type="predicted"/>
<protein>
    <submittedName>
        <fullName evidence="2">Uncharacterized protein</fullName>
    </submittedName>
</protein>
<dbReference type="Proteomes" id="UP001184150">
    <property type="component" value="Unassembled WGS sequence"/>
</dbReference>
<accession>A0ABU1MMR5</accession>
<evidence type="ECO:0000313" key="2">
    <source>
        <dbReference type="EMBL" id="MDR6511619.1"/>
    </source>
</evidence>
<gene>
    <name evidence="2" type="ORF">J2792_002495</name>
</gene>
<evidence type="ECO:0000256" key="1">
    <source>
        <dbReference type="SAM" id="MobiDB-lite"/>
    </source>
</evidence>
<dbReference type="RefSeq" id="WP_309805441.1">
    <property type="nucleotide sequence ID" value="NZ_JAVDRD010000006.1"/>
</dbReference>
<comment type="caution">
    <text evidence="2">The sequence shown here is derived from an EMBL/GenBank/DDBJ whole genome shotgun (WGS) entry which is preliminary data.</text>
</comment>